<evidence type="ECO:0000256" key="2">
    <source>
        <dbReference type="ARBA" id="ARBA00023136"/>
    </source>
</evidence>
<dbReference type="InterPro" id="IPR004995">
    <property type="entry name" value="Spore_Ger"/>
</dbReference>
<evidence type="ECO:0000256" key="1">
    <source>
        <dbReference type="ARBA" id="ARBA00005278"/>
    </source>
</evidence>
<feature type="transmembrane region" description="Helical" evidence="3">
    <location>
        <begin position="428"/>
        <end position="453"/>
    </location>
</feature>
<proteinExistence type="inferred from homology"/>
<gene>
    <name evidence="4" type="primary">gerXA_1</name>
    <name evidence="4" type="ORF">PAECIP111802_01384</name>
</gene>
<dbReference type="PANTHER" id="PTHR22550">
    <property type="entry name" value="SPORE GERMINATION PROTEIN"/>
    <property type="match status" value="1"/>
</dbReference>
<accession>A0ABN7TEB9</accession>
<keyword evidence="5" id="KW-1185">Reference proteome</keyword>
<evidence type="ECO:0000313" key="5">
    <source>
        <dbReference type="Proteomes" id="UP000730618"/>
    </source>
</evidence>
<dbReference type="RefSeq" id="WP_218097727.1">
    <property type="nucleotide sequence ID" value="NZ_CAJVCE010000003.1"/>
</dbReference>
<feature type="transmembrane region" description="Helical" evidence="3">
    <location>
        <begin position="397"/>
        <end position="416"/>
    </location>
</feature>
<sequence length="506" mass="56694">MKFNRLLQWFFSQEKDIVRPAAPPSLPENHIWTAEGIRNLFRASADFKMDKYELGNAEHLEPVYMLYCEGMAETKQINQFVLPLLEHIIDEEKLSFALQHKLDVDPIHKPMDIVQAVFSGQLVLYFETMNEVYSLDLADPPNRKPEESNTELSIKGPRDGFVEDLLSNVALVRKRLRSSSLCYEQFIIGKRSNSKVALLYMEDITQPRFVNEARKRLQHIDIDILYSSSQLEEILSDYSLSMFPLLDYTTRPDYVVDSLVRGRFAVIVDGAPIAIIGPANLTLLLRSPEDAYLPFYISTFGLLFRFAGLFTSLLLPGFWAALASYNVEQLPYPLLATIAVSRIGLPLPSPLEAFLMLGMFELFREAGERLPKAVGTTVAVVGGIIVGDAAIRAGLASTTFLVIAAVTAVASFTLVNQSLVGTVSIIRLFILLCASVLGMFGFMLSSIGVVLYLSKLQSFGVPYLSPISPINWHDFFSAIIRKPWYLKKRRADILQAIDSTRKEDGS</sequence>
<comment type="similarity">
    <text evidence="1">Belongs to the GerABKA family.</text>
</comment>
<feature type="transmembrane region" description="Helical" evidence="3">
    <location>
        <begin position="302"/>
        <end position="322"/>
    </location>
</feature>
<evidence type="ECO:0000313" key="4">
    <source>
        <dbReference type="EMBL" id="CAG7627738.1"/>
    </source>
</evidence>
<name>A0ABN7TEB9_9BACL</name>
<keyword evidence="3" id="KW-1133">Transmembrane helix</keyword>
<dbReference type="PANTHER" id="PTHR22550:SF5">
    <property type="entry name" value="LEUCINE ZIPPER PROTEIN 4"/>
    <property type="match status" value="1"/>
</dbReference>
<protein>
    <submittedName>
        <fullName evidence="4">Spore germination protein XA</fullName>
    </submittedName>
</protein>
<dbReference type="PIRSF" id="PIRSF005690">
    <property type="entry name" value="GerBA"/>
    <property type="match status" value="1"/>
</dbReference>
<reference evidence="4 5" key="1">
    <citation type="submission" date="2021-06" db="EMBL/GenBank/DDBJ databases">
        <authorList>
            <person name="Criscuolo A."/>
        </authorList>
    </citation>
    <scope>NUCLEOTIDE SEQUENCE [LARGE SCALE GENOMIC DNA]</scope>
    <source>
        <strain evidence="5">CIP 111802</strain>
    </source>
</reference>
<organism evidence="4 5">
    <name type="scientific">Paenibacillus allorhizosphaerae</name>
    <dbReference type="NCBI Taxonomy" id="2849866"/>
    <lineage>
        <taxon>Bacteria</taxon>
        <taxon>Bacillati</taxon>
        <taxon>Bacillota</taxon>
        <taxon>Bacilli</taxon>
        <taxon>Bacillales</taxon>
        <taxon>Paenibacillaceae</taxon>
        <taxon>Paenibacillus</taxon>
    </lineage>
</organism>
<comment type="caution">
    <text evidence="4">The sequence shown here is derived from an EMBL/GenBank/DDBJ whole genome shotgun (WGS) entry which is preliminary data.</text>
</comment>
<evidence type="ECO:0000256" key="3">
    <source>
        <dbReference type="SAM" id="Phobius"/>
    </source>
</evidence>
<feature type="transmembrane region" description="Helical" evidence="3">
    <location>
        <begin position="370"/>
        <end position="391"/>
    </location>
</feature>
<keyword evidence="3" id="KW-0812">Transmembrane</keyword>
<dbReference type="InterPro" id="IPR050768">
    <property type="entry name" value="UPF0353/GerABKA_families"/>
</dbReference>
<dbReference type="Proteomes" id="UP000730618">
    <property type="component" value="Unassembled WGS sequence"/>
</dbReference>
<feature type="transmembrane region" description="Helical" evidence="3">
    <location>
        <begin position="334"/>
        <end position="358"/>
    </location>
</feature>
<dbReference type="EMBL" id="CAJVCE010000003">
    <property type="protein sequence ID" value="CAG7627738.1"/>
    <property type="molecule type" value="Genomic_DNA"/>
</dbReference>
<keyword evidence="2 3" id="KW-0472">Membrane</keyword>
<dbReference type="Pfam" id="PF03323">
    <property type="entry name" value="GerA"/>
    <property type="match status" value="1"/>
</dbReference>